<feature type="transmembrane region" description="Helical" evidence="17">
    <location>
        <begin position="44"/>
        <end position="66"/>
    </location>
</feature>
<comment type="function">
    <text evidence="1">Core subunit of the mitochondrial membrane respiratory chain NADH dehydrogenase (Complex I) that is believed to belong to the minimal assembly required for catalysis. Complex I functions in the transfer of electrons from NADH to the respiratory chain. The immediate electron acceptor for the enzyme is believed to be ubiquinone.</text>
</comment>
<geneLocation type="mitochondrion" evidence="20"/>
<dbReference type="GO" id="GO:0042773">
    <property type="term" value="P:ATP synthesis coupled electron transport"/>
    <property type="evidence" value="ECO:0007669"/>
    <property type="project" value="InterPro"/>
</dbReference>
<dbReference type="GO" id="GO:0031966">
    <property type="term" value="C:mitochondrial membrane"/>
    <property type="evidence" value="ECO:0007669"/>
    <property type="project" value="UniProtKB-SubCell"/>
</dbReference>
<keyword evidence="15 17" id="KW-0472">Membrane</keyword>
<dbReference type="GO" id="GO:0003954">
    <property type="term" value="F:NADH dehydrogenase activity"/>
    <property type="evidence" value="ECO:0007669"/>
    <property type="project" value="TreeGrafter"/>
</dbReference>
<keyword evidence="9" id="KW-1278">Translocase</keyword>
<keyword evidence="14 17" id="KW-0496">Mitochondrion</keyword>
<feature type="transmembrane region" description="Helical" evidence="17">
    <location>
        <begin position="160"/>
        <end position="186"/>
    </location>
</feature>
<dbReference type="AlphaFoldDB" id="A0A2D1GRS4"/>
<reference evidence="20" key="1">
    <citation type="journal article" date="2017" name="Sci. Rep.">
        <title>Mitochondrial genomes of the key zooplankton copepods Arctic Calanus glacialis and North Atlantic Calanus finmarchicus with the longest crustacean non-coding regions.</title>
        <authorList>
            <person name="Weydmann A."/>
            <person name="Przylucka A."/>
            <person name="Lubosny M."/>
            <person name="Walczynska K.S."/>
            <person name="Serrao E.A."/>
            <person name="Pearson G.A."/>
            <person name="Burzynski A."/>
        </authorList>
    </citation>
    <scope>NUCLEOTIDE SEQUENCE</scope>
</reference>
<keyword evidence="7 17" id="KW-0679">Respiratory chain</keyword>
<protein>
    <recommendedName>
        <fullName evidence="5 17">NADH-ubiquinone oxidoreductase chain 4</fullName>
        <ecNumber evidence="4 17">7.1.1.2</ecNumber>
    </recommendedName>
</protein>
<evidence type="ECO:0000256" key="10">
    <source>
        <dbReference type="ARBA" id="ARBA00022982"/>
    </source>
</evidence>
<gene>
    <name evidence="20" type="primary">ND4</name>
</gene>
<sequence length="433" mass="47349">MMKILTLSALMFFAPLEVQALLLSSLPMLLVSALAISGPVNYLALMNYDMITVSLLLMTFWIILLMKFSQFQAHLSKALYTLFLTLSLSLVLSFSTNSIIMFYFFFEWSLLPIFMIIVGWGYQMERFKASLFMLFYTLFASLPLLILIVNNTGALHTSYIYIHACTSAPIGGGALSTIMLIGAFLVKFPMFFVHHWLPKAHVEAPVGGSMILAGVLLKLGGYGMIRISMFLAPVSVLSKVLIISLVGGGLLSAVCVSFSDLKVMIAYSSVVHMALIILGIISVSSWGVNGALIIMVAHGICSSGMFSSANMMYERTHSRNLAQNKGMLNISPAMAILWFMLCVANFGGPFTYNLLGEILLIVNLITLSAPFLMIVASISFFSAAYSLILYASTQQGSLLNGSFSMSNINCREMLIVSSHVWPLLLLLSSPSLI</sequence>
<evidence type="ECO:0000256" key="16">
    <source>
        <dbReference type="ARBA" id="ARBA00049551"/>
    </source>
</evidence>
<comment type="subcellular location">
    <subcellularLocation>
        <location evidence="2 17">Mitochondrion membrane</location>
        <topology evidence="2 17">Multi-pass membrane protein</topology>
    </subcellularLocation>
</comment>
<evidence type="ECO:0000256" key="12">
    <source>
        <dbReference type="ARBA" id="ARBA00023027"/>
    </source>
</evidence>
<feature type="transmembrane region" description="Helical" evidence="17">
    <location>
        <begin position="292"/>
        <end position="313"/>
    </location>
</feature>
<evidence type="ECO:0000256" key="15">
    <source>
        <dbReference type="ARBA" id="ARBA00023136"/>
    </source>
</evidence>
<feature type="transmembrane region" description="Helical" evidence="17">
    <location>
        <begin position="129"/>
        <end position="148"/>
    </location>
</feature>
<dbReference type="PANTHER" id="PTHR43507">
    <property type="entry name" value="NADH-UBIQUINONE OXIDOREDUCTASE CHAIN 4"/>
    <property type="match status" value="1"/>
</dbReference>
<dbReference type="GO" id="GO:0048039">
    <property type="term" value="F:ubiquinone binding"/>
    <property type="evidence" value="ECO:0007669"/>
    <property type="project" value="TreeGrafter"/>
</dbReference>
<feature type="domain" description="NADH:quinone oxidoreductase/Mrp antiporter transmembrane" evidence="19">
    <location>
        <begin position="97"/>
        <end position="378"/>
    </location>
</feature>
<evidence type="ECO:0000256" key="18">
    <source>
        <dbReference type="SAM" id="SignalP"/>
    </source>
</evidence>
<evidence type="ECO:0000256" key="8">
    <source>
        <dbReference type="ARBA" id="ARBA00022692"/>
    </source>
</evidence>
<dbReference type="PRINTS" id="PR01437">
    <property type="entry name" value="NUOXDRDTASE4"/>
</dbReference>
<organism evidence="20">
    <name type="scientific">Calanus finmarchicus</name>
    <name type="common">Calanus tonsus</name>
    <dbReference type="NCBI Taxonomy" id="6837"/>
    <lineage>
        <taxon>Eukaryota</taxon>
        <taxon>Metazoa</taxon>
        <taxon>Ecdysozoa</taxon>
        <taxon>Arthropoda</taxon>
        <taxon>Crustacea</taxon>
        <taxon>Multicrustacea</taxon>
        <taxon>Hexanauplia</taxon>
        <taxon>Copepoda</taxon>
        <taxon>Calanoida</taxon>
        <taxon>Calanidae</taxon>
        <taxon>Calanus</taxon>
    </lineage>
</organism>
<comment type="function">
    <text evidence="17">Core subunit of the mitochondrial membrane respiratory chain NADH dehydrogenase (Complex I) which catalyzes electron transfer from NADH through the respiratory chain, using ubiquinone as an electron acceptor. Essential for the catalytic activity and assembly of complex I.</text>
</comment>
<keyword evidence="13 17" id="KW-0830">Ubiquinone</keyword>
<dbReference type="GO" id="GO:0015990">
    <property type="term" value="P:electron transport coupled proton transport"/>
    <property type="evidence" value="ECO:0007669"/>
    <property type="project" value="TreeGrafter"/>
</dbReference>
<evidence type="ECO:0000256" key="9">
    <source>
        <dbReference type="ARBA" id="ARBA00022967"/>
    </source>
</evidence>
<evidence type="ECO:0000256" key="6">
    <source>
        <dbReference type="ARBA" id="ARBA00022448"/>
    </source>
</evidence>
<evidence type="ECO:0000256" key="2">
    <source>
        <dbReference type="ARBA" id="ARBA00004225"/>
    </source>
</evidence>
<evidence type="ECO:0000256" key="14">
    <source>
        <dbReference type="ARBA" id="ARBA00023128"/>
    </source>
</evidence>
<comment type="catalytic activity">
    <reaction evidence="16 17">
        <text>a ubiquinone + NADH + 5 H(+)(in) = a ubiquinol + NAD(+) + 4 H(+)(out)</text>
        <dbReference type="Rhea" id="RHEA:29091"/>
        <dbReference type="Rhea" id="RHEA-COMP:9565"/>
        <dbReference type="Rhea" id="RHEA-COMP:9566"/>
        <dbReference type="ChEBI" id="CHEBI:15378"/>
        <dbReference type="ChEBI" id="CHEBI:16389"/>
        <dbReference type="ChEBI" id="CHEBI:17976"/>
        <dbReference type="ChEBI" id="CHEBI:57540"/>
        <dbReference type="ChEBI" id="CHEBI:57945"/>
        <dbReference type="EC" id="7.1.1.2"/>
    </reaction>
</comment>
<dbReference type="EMBL" id="MG001888">
    <property type="protein sequence ID" value="ATN95406.1"/>
    <property type="molecule type" value="Genomic_DNA"/>
</dbReference>
<proteinExistence type="inferred from homology"/>
<evidence type="ECO:0000256" key="11">
    <source>
        <dbReference type="ARBA" id="ARBA00022989"/>
    </source>
</evidence>
<accession>A0A2D1GRS4</accession>
<evidence type="ECO:0000256" key="7">
    <source>
        <dbReference type="ARBA" id="ARBA00022660"/>
    </source>
</evidence>
<evidence type="ECO:0000256" key="17">
    <source>
        <dbReference type="RuleBase" id="RU003297"/>
    </source>
</evidence>
<feature type="transmembrane region" description="Helical" evidence="17">
    <location>
        <begin position="265"/>
        <end position="286"/>
    </location>
</feature>
<keyword evidence="6 17" id="KW-0813">Transport</keyword>
<dbReference type="InterPro" id="IPR001750">
    <property type="entry name" value="ND/Mrp_TM"/>
</dbReference>
<evidence type="ECO:0000259" key="19">
    <source>
        <dbReference type="Pfam" id="PF00361"/>
    </source>
</evidence>
<evidence type="ECO:0000313" key="20">
    <source>
        <dbReference type="EMBL" id="ATN95406.1"/>
    </source>
</evidence>
<feature type="transmembrane region" description="Helical" evidence="17">
    <location>
        <begin position="206"/>
        <end position="225"/>
    </location>
</feature>
<dbReference type="PANTHER" id="PTHR43507:SF20">
    <property type="entry name" value="NADH-UBIQUINONE OXIDOREDUCTASE CHAIN 4"/>
    <property type="match status" value="1"/>
</dbReference>
<evidence type="ECO:0000256" key="5">
    <source>
        <dbReference type="ARBA" id="ARBA00021006"/>
    </source>
</evidence>
<keyword evidence="12 17" id="KW-0520">NAD</keyword>
<feature type="chain" id="PRO_5013729647" description="NADH-ubiquinone oxidoreductase chain 4" evidence="18">
    <location>
        <begin position="21"/>
        <end position="433"/>
    </location>
</feature>
<evidence type="ECO:0000256" key="13">
    <source>
        <dbReference type="ARBA" id="ARBA00023075"/>
    </source>
</evidence>
<keyword evidence="10 17" id="KW-0249">Electron transport</keyword>
<name>A0A2D1GRS4_CALFI</name>
<feature type="signal peptide" evidence="18">
    <location>
        <begin position="1"/>
        <end position="20"/>
    </location>
</feature>
<feature type="transmembrane region" description="Helical" evidence="17">
    <location>
        <begin position="237"/>
        <end position="258"/>
    </location>
</feature>
<feature type="transmembrane region" description="Helical" evidence="17">
    <location>
        <begin position="78"/>
        <end position="94"/>
    </location>
</feature>
<evidence type="ECO:0000256" key="4">
    <source>
        <dbReference type="ARBA" id="ARBA00012944"/>
    </source>
</evidence>
<evidence type="ECO:0000256" key="3">
    <source>
        <dbReference type="ARBA" id="ARBA00009025"/>
    </source>
</evidence>
<dbReference type="InterPro" id="IPR003918">
    <property type="entry name" value="NADH_UbQ_OxRdtase"/>
</dbReference>
<keyword evidence="11 17" id="KW-1133">Transmembrane helix</keyword>
<keyword evidence="18" id="KW-0732">Signal</keyword>
<comment type="similarity">
    <text evidence="3 17">Belongs to the complex I subunit 4 family.</text>
</comment>
<feature type="transmembrane region" description="Helical" evidence="17">
    <location>
        <begin position="333"/>
        <end position="352"/>
    </location>
</feature>
<dbReference type="Pfam" id="PF00361">
    <property type="entry name" value="Proton_antipo_M"/>
    <property type="match status" value="1"/>
</dbReference>
<dbReference type="EC" id="7.1.1.2" evidence="4 17"/>
<feature type="transmembrane region" description="Helical" evidence="17">
    <location>
        <begin position="358"/>
        <end position="391"/>
    </location>
</feature>
<feature type="transmembrane region" description="Helical" evidence="17">
    <location>
        <begin position="100"/>
        <end position="122"/>
    </location>
</feature>
<evidence type="ECO:0000256" key="1">
    <source>
        <dbReference type="ARBA" id="ARBA00003257"/>
    </source>
</evidence>
<dbReference type="GO" id="GO:0008137">
    <property type="term" value="F:NADH dehydrogenase (ubiquinone) activity"/>
    <property type="evidence" value="ECO:0007669"/>
    <property type="project" value="UniProtKB-UniRule"/>
</dbReference>
<keyword evidence="8 17" id="KW-0812">Transmembrane</keyword>